<dbReference type="NCBIfam" id="NF003807">
    <property type="entry name" value="PRK05395.1-4"/>
    <property type="match status" value="1"/>
</dbReference>
<dbReference type="NCBIfam" id="NF003806">
    <property type="entry name" value="PRK05395.1-3"/>
    <property type="match status" value="1"/>
</dbReference>
<evidence type="ECO:0000256" key="2">
    <source>
        <dbReference type="ARBA" id="ARBA00004902"/>
    </source>
</evidence>
<proteinExistence type="inferred from homology"/>
<evidence type="ECO:0000313" key="10">
    <source>
        <dbReference type="Proteomes" id="UP001489509"/>
    </source>
</evidence>
<dbReference type="Pfam" id="PF01220">
    <property type="entry name" value="DHquinase_II"/>
    <property type="match status" value="1"/>
</dbReference>
<evidence type="ECO:0000256" key="8">
    <source>
        <dbReference type="HAMAP-Rule" id="MF_00169"/>
    </source>
</evidence>
<comment type="pathway">
    <text evidence="2 8">Metabolic intermediate biosynthesis; chorismate biosynthesis; chorismate from D-erythrose 4-phosphate and phosphoenolpyruvate: step 3/7.</text>
</comment>
<protein>
    <recommendedName>
        <fullName evidence="5 8">3-dehydroquinate dehydratase</fullName>
        <shortName evidence="8">3-dehydroquinase</shortName>
        <ecNumber evidence="5 8">4.2.1.10</ecNumber>
    </recommendedName>
    <alternativeName>
        <fullName evidence="8">Type II DHQase</fullName>
    </alternativeName>
</protein>
<dbReference type="GO" id="GO:0003855">
    <property type="term" value="F:3-dehydroquinate dehydratase activity"/>
    <property type="evidence" value="ECO:0007669"/>
    <property type="project" value="UniProtKB-EC"/>
</dbReference>
<feature type="binding site" evidence="8">
    <location>
        <position position="111"/>
    </location>
    <ligand>
        <name>substrate</name>
    </ligand>
</feature>
<dbReference type="Gene3D" id="3.40.50.9100">
    <property type="entry name" value="Dehydroquinase, class II"/>
    <property type="match status" value="1"/>
</dbReference>
<evidence type="ECO:0000256" key="4">
    <source>
        <dbReference type="ARBA" id="ARBA00011193"/>
    </source>
</evidence>
<feature type="binding site" evidence="8">
    <location>
        <position position="74"/>
    </location>
    <ligand>
        <name>substrate</name>
    </ligand>
</feature>
<keyword evidence="6 8" id="KW-0057">Aromatic amino acid biosynthesis</keyword>
<feature type="binding site" evidence="8">
    <location>
        <position position="87"/>
    </location>
    <ligand>
        <name>substrate</name>
    </ligand>
</feature>
<dbReference type="InterPro" id="IPR001874">
    <property type="entry name" value="DHquinase_II"/>
</dbReference>
<dbReference type="InterPro" id="IPR036441">
    <property type="entry name" value="DHquinase_II_sf"/>
</dbReference>
<sequence>MKKILVIHGPNLNLLGERETNIYGRETLGSINLQIAQKAESRGINCEIFQSNSEGALIDKLHEARKTCDGVIINAGAYTHYSYAIRDAISSIKIPVVEVHCSNIHAREEFRHNSVIAPVCAGSVIGFGKNSYLLAIDAIKDLI</sequence>
<dbReference type="RefSeq" id="WP_349218348.1">
    <property type="nucleotide sequence ID" value="NZ_JBBMFD010000004.1"/>
</dbReference>
<dbReference type="Proteomes" id="UP001489509">
    <property type="component" value="Unassembled WGS sequence"/>
</dbReference>
<feature type="site" description="Transition state stabilizer" evidence="8">
    <location>
        <position position="18"/>
    </location>
</feature>
<keyword evidence="10" id="KW-1185">Reference proteome</keyword>
<comment type="catalytic activity">
    <reaction evidence="1 8">
        <text>3-dehydroquinate = 3-dehydroshikimate + H2O</text>
        <dbReference type="Rhea" id="RHEA:21096"/>
        <dbReference type="ChEBI" id="CHEBI:15377"/>
        <dbReference type="ChEBI" id="CHEBI:16630"/>
        <dbReference type="ChEBI" id="CHEBI:32364"/>
        <dbReference type="EC" id="4.2.1.10"/>
    </reaction>
</comment>
<dbReference type="PROSITE" id="PS01029">
    <property type="entry name" value="DEHYDROQUINASE_II"/>
    <property type="match status" value="1"/>
</dbReference>
<evidence type="ECO:0000256" key="6">
    <source>
        <dbReference type="ARBA" id="ARBA00023141"/>
    </source>
</evidence>
<gene>
    <name evidence="8 9" type="primary">aroQ</name>
    <name evidence="9" type="ORF">WMO26_04155</name>
</gene>
<evidence type="ECO:0000256" key="1">
    <source>
        <dbReference type="ARBA" id="ARBA00001864"/>
    </source>
</evidence>
<dbReference type="PANTHER" id="PTHR21272">
    <property type="entry name" value="CATABOLIC 3-DEHYDROQUINASE"/>
    <property type="match status" value="1"/>
</dbReference>
<reference evidence="9 10" key="1">
    <citation type="submission" date="2024-03" db="EMBL/GenBank/DDBJ databases">
        <title>Human intestinal bacterial collection.</title>
        <authorList>
            <person name="Pauvert C."/>
            <person name="Hitch T.C.A."/>
            <person name="Clavel T."/>
        </authorList>
    </citation>
    <scope>NUCLEOTIDE SEQUENCE [LARGE SCALE GENOMIC DNA]</scope>
    <source>
        <strain evidence="9 10">CLA-JM-H44</strain>
    </source>
</reference>
<dbReference type="CDD" id="cd00466">
    <property type="entry name" value="DHQase_II"/>
    <property type="match status" value="1"/>
</dbReference>
<keyword evidence="8" id="KW-0028">Amino-acid biosynthesis</keyword>
<comment type="function">
    <text evidence="8">Catalyzes a trans-dehydration via an enolate intermediate.</text>
</comment>
<feature type="binding site" evidence="8">
    <location>
        <position position="80"/>
    </location>
    <ligand>
        <name>substrate</name>
    </ligand>
</feature>
<evidence type="ECO:0000256" key="7">
    <source>
        <dbReference type="ARBA" id="ARBA00023239"/>
    </source>
</evidence>
<dbReference type="EC" id="4.2.1.10" evidence="5 8"/>
<dbReference type="PIRSF" id="PIRSF001399">
    <property type="entry name" value="DHquinase_II"/>
    <property type="match status" value="1"/>
</dbReference>
<comment type="caution">
    <text evidence="9">The sequence shown here is derived from an EMBL/GenBank/DDBJ whole genome shotgun (WGS) entry which is preliminary data.</text>
</comment>
<feature type="active site" description="Proton acceptor" evidence="8">
    <location>
        <position position="23"/>
    </location>
</feature>
<organism evidence="9 10">
    <name type="scientific">Solibaculum intestinale</name>
    <dbReference type="NCBI Taxonomy" id="3133165"/>
    <lineage>
        <taxon>Bacteria</taxon>
        <taxon>Bacillati</taxon>
        <taxon>Bacillota</taxon>
        <taxon>Clostridia</taxon>
        <taxon>Eubacteriales</taxon>
        <taxon>Oscillospiraceae</taxon>
        <taxon>Solibaculum</taxon>
    </lineage>
</organism>
<dbReference type="InterPro" id="IPR018509">
    <property type="entry name" value="DHquinase_II_CS"/>
</dbReference>
<dbReference type="PANTHER" id="PTHR21272:SF3">
    <property type="entry name" value="CATABOLIC 3-DEHYDROQUINASE"/>
    <property type="match status" value="1"/>
</dbReference>
<evidence type="ECO:0000313" key="9">
    <source>
        <dbReference type="EMBL" id="MEQ2440015.1"/>
    </source>
</evidence>
<name>A0ABV1DY85_9FIRM</name>
<comment type="similarity">
    <text evidence="3 8">Belongs to the type-II 3-dehydroquinase family.</text>
</comment>
<dbReference type="NCBIfam" id="TIGR01088">
    <property type="entry name" value="aroQ"/>
    <property type="match status" value="1"/>
</dbReference>
<dbReference type="EMBL" id="JBBMFD010000004">
    <property type="protein sequence ID" value="MEQ2440015.1"/>
    <property type="molecule type" value="Genomic_DNA"/>
</dbReference>
<evidence type="ECO:0000256" key="3">
    <source>
        <dbReference type="ARBA" id="ARBA00011037"/>
    </source>
</evidence>
<comment type="subunit">
    <text evidence="4 8">Homododecamer.</text>
</comment>
<comment type="caution">
    <text evidence="8">Lacks conserved residue(s) required for the propagation of feature annotation.</text>
</comment>
<dbReference type="SUPFAM" id="SSF52304">
    <property type="entry name" value="Type II 3-dehydroquinate dehydratase"/>
    <property type="match status" value="1"/>
</dbReference>
<keyword evidence="7 8" id="KW-0456">Lyase</keyword>
<dbReference type="NCBIfam" id="NF003805">
    <property type="entry name" value="PRK05395.1-2"/>
    <property type="match status" value="1"/>
</dbReference>
<feature type="active site" description="Proton donor" evidence="8">
    <location>
        <position position="100"/>
    </location>
</feature>
<dbReference type="HAMAP" id="MF_00169">
    <property type="entry name" value="AroQ"/>
    <property type="match status" value="1"/>
</dbReference>
<evidence type="ECO:0000256" key="5">
    <source>
        <dbReference type="ARBA" id="ARBA00012060"/>
    </source>
</evidence>
<accession>A0ABV1DY85</accession>